<protein>
    <recommendedName>
        <fullName evidence="2">YqaJ viral recombinase domain-containing protein</fullName>
    </recommendedName>
</protein>
<evidence type="ECO:0000313" key="4">
    <source>
        <dbReference type="Proteomes" id="UP000198287"/>
    </source>
</evidence>
<dbReference type="SUPFAM" id="SSF52980">
    <property type="entry name" value="Restriction endonuclease-like"/>
    <property type="match status" value="1"/>
</dbReference>
<dbReference type="InterPro" id="IPR011335">
    <property type="entry name" value="Restrct_endonuc-II-like"/>
</dbReference>
<reference evidence="3 4" key="1">
    <citation type="submission" date="2015-12" db="EMBL/GenBank/DDBJ databases">
        <title>The genome of Folsomia candida.</title>
        <authorList>
            <person name="Faddeeva A."/>
            <person name="Derks M.F."/>
            <person name="Anvar Y."/>
            <person name="Smit S."/>
            <person name="Van Straalen N."/>
            <person name="Roelofs D."/>
        </authorList>
    </citation>
    <scope>NUCLEOTIDE SEQUENCE [LARGE SCALE GENOMIC DNA]</scope>
    <source>
        <strain evidence="3 4">VU population</strain>
        <tissue evidence="3">Whole body</tissue>
    </source>
</reference>
<feature type="domain" description="YqaJ viral recombinase" evidence="2">
    <location>
        <begin position="265"/>
        <end position="417"/>
    </location>
</feature>
<dbReference type="CDD" id="cd22343">
    <property type="entry name" value="PDDEXK_lambda_exonuclease-like"/>
    <property type="match status" value="1"/>
</dbReference>
<feature type="region of interest" description="Disordered" evidence="1">
    <location>
        <begin position="248"/>
        <end position="268"/>
    </location>
</feature>
<dbReference type="InterPro" id="IPR019080">
    <property type="entry name" value="YqaJ_viral_recombinase"/>
</dbReference>
<dbReference type="Gene3D" id="3.90.320.10">
    <property type="match status" value="1"/>
</dbReference>
<evidence type="ECO:0000313" key="3">
    <source>
        <dbReference type="EMBL" id="OXA49375.1"/>
    </source>
</evidence>
<dbReference type="PANTHER" id="PTHR46609">
    <property type="entry name" value="EXONUCLEASE, PHAGE-TYPE/RECB, C-TERMINAL DOMAIN-CONTAINING PROTEIN"/>
    <property type="match status" value="1"/>
</dbReference>
<keyword evidence="4" id="KW-1185">Reference proteome</keyword>
<evidence type="ECO:0000259" key="2">
    <source>
        <dbReference type="Pfam" id="PF09588"/>
    </source>
</evidence>
<dbReference type="GO" id="GO:0006281">
    <property type="term" value="P:DNA repair"/>
    <property type="evidence" value="ECO:0007669"/>
    <property type="project" value="UniProtKB-ARBA"/>
</dbReference>
<sequence>MNRITGKNSKSISIEERRSLNKHLPRIPVAIKIAVKHYSENKTNDSWKHLQHDILNIPFHIFGRHGRCKSYFCDTSDPSKRAEPDSVAKMMTCNFWEPLQSALRKIANESYSLMENQTSNASENFMSIANKFMEGKRKNLGQKGLYRHRILAAVFSYNNCAYWPTKIFTTLFNKPPSSPFRKRYAASLRERCRSKKPKAARRIVFPVPSSGRGDKNYGSNPCKPDVTEDVLAEAVTLLKQSLQVSLPQQQELEQQTRRQSDSSTWEFERSKRITASSAHLISKLGRKTDNTGALNKHFGRRVFQKLIPFMEYGKNNEANAIKDYEKAKGLDLGSVKRCGLFVSLENDIFASSPDGLLNDDGLLEVKCPPSIKDKDPKDWPTFSPKTSCLEIRDGELRLKRSNAYYYQIVMQIYVTNRKWCDFFVWTPVGYHLERIIHTDAQNLGKMQ</sequence>
<evidence type="ECO:0000256" key="1">
    <source>
        <dbReference type="SAM" id="MobiDB-lite"/>
    </source>
</evidence>
<dbReference type="InterPro" id="IPR051703">
    <property type="entry name" value="NF-kappa-B_Signaling_Reg"/>
</dbReference>
<gene>
    <name evidence="3" type="ORF">Fcan01_15933</name>
</gene>
<dbReference type="AlphaFoldDB" id="A0A226DV52"/>
<dbReference type="Pfam" id="PF09588">
    <property type="entry name" value="YqaJ"/>
    <property type="match status" value="1"/>
</dbReference>
<dbReference type="Proteomes" id="UP000198287">
    <property type="component" value="Unassembled WGS sequence"/>
</dbReference>
<comment type="caution">
    <text evidence="3">The sequence shown here is derived from an EMBL/GenBank/DDBJ whole genome shotgun (WGS) entry which is preliminary data.</text>
</comment>
<dbReference type="EMBL" id="LNIX01000010">
    <property type="protein sequence ID" value="OXA49375.1"/>
    <property type="molecule type" value="Genomic_DNA"/>
</dbReference>
<accession>A0A226DV52</accession>
<dbReference type="OrthoDB" id="6779242at2759"/>
<dbReference type="PANTHER" id="PTHR46609:SF8">
    <property type="entry name" value="YQAJ VIRAL RECOMBINASE DOMAIN-CONTAINING PROTEIN"/>
    <property type="match status" value="1"/>
</dbReference>
<dbReference type="STRING" id="158441.A0A226DV52"/>
<feature type="compositionally biased region" description="Basic and acidic residues" evidence="1">
    <location>
        <begin position="254"/>
        <end position="268"/>
    </location>
</feature>
<proteinExistence type="predicted"/>
<organism evidence="3 4">
    <name type="scientific">Folsomia candida</name>
    <name type="common">Springtail</name>
    <dbReference type="NCBI Taxonomy" id="158441"/>
    <lineage>
        <taxon>Eukaryota</taxon>
        <taxon>Metazoa</taxon>
        <taxon>Ecdysozoa</taxon>
        <taxon>Arthropoda</taxon>
        <taxon>Hexapoda</taxon>
        <taxon>Collembola</taxon>
        <taxon>Entomobryomorpha</taxon>
        <taxon>Isotomoidea</taxon>
        <taxon>Isotomidae</taxon>
        <taxon>Proisotominae</taxon>
        <taxon>Folsomia</taxon>
    </lineage>
</organism>
<dbReference type="InterPro" id="IPR011604">
    <property type="entry name" value="PDDEXK-like_dom_sf"/>
</dbReference>
<name>A0A226DV52_FOLCA</name>